<feature type="compositionally biased region" description="Pro residues" evidence="4">
    <location>
        <begin position="689"/>
        <end position="703"/>
    </location>
</feature>
<feature type="compositionally biased region" description="Polar residues" evidence="4">
    <location>
        <begin position="378"/>
        <end position="396"/>
    </location>
</feature>
<protein>
    <submittedName>
        <fullName evidence="7">Envelope glycoprotein G</fullName>
    </submittedName>
</protein>
<keyword evidence="2" id="KW-0946">Virion</keyword>
<dbReference type="OrthoDB" id="23400at10239"/>
<feature type="compositionally biased region" description="Polar residues" evidence="4">
    <location>
        <begin position="332"/>
        <end position="344"/>
    </location>
</feature>
<proteinExistence type="predicted"/>
<feature type="compositionally biased region" description="Polar residues" evidence="4">
    <location>
        <begin position="457"/>
        <end position="468"/>
    </location>
</feature>
<dbReference type="Proteomes" id="UP000173965">
    <property type="component" value="Segment"/>
</dbReference>
<feature type="compositionally biased region" description="Low complexity" evidence="4">
    <location>
        <begin position="406"/>
        <end position="424"/>
    </location>
</feature>
<evidence type="ECO:0000313" key="8">
    <source>
        <dbReference type="Proteomes" id="UP000173965"/>
    </source>
</evidence>
<feature type="region of interest" description="Disordered" evidence="4">
    <location>
        <begin position="305"/>
        <end position="706"/>
    </location>
</feature>
<feature type="compositionally biased region" description="Low complexity" evidence="4">
    <location>
        <begin position="616"/>
        <end position="628"/>
    </location>
</feature>
<keyword evidence="5" id="KW-0472">Membrane</keyword>
<evidence type="ECO:0000256" key="2">
    <source>
        <dbReference type="ARBA" id="ARBA00022844"/>
    </source>
</evidence>
<evidence type="ECO:0000313" key="7">
    <source>
        <dbReference type="EMBL" id="BAP00742.1"/>
    </source>
</evidence>
<dbReference type="RefSeq" id="YP_009042125.1">
    <property type="nucleotide sequence ID" value="NC_024306.1"/>
</dbReference>
<dbReference type="EMBL" id="AB825953">
    <property type="protein sequence ID" value="BAP00742.1"/>
    <property type="molecule type" value="Genomic_DNA"/>
</dbReference>
<evidence type="ECO:0000256" key="3">
    <source>
        <dbReference type="ARBA" id="ARBA00022879"/>
    </source>
</evidence>
<gene>
    <name evidence="7" type="primary">US4</name>
</gene>
<comment type="subcellular location">
    <subcellularLocation>
        <location evidence="1">Virion membrane</location>
        <topology evidence="1">Single-pass type I membrane protein</topology>
    </subcellularLocation>
</comment>
<dbReference type="Pfam" id="PF01537">
    <property type="entry name" value="Herpes_glycop_D"/>
    <property type="match status" value="1"/>
</dbReference>
<keyword evidence="5" id="KW-0812">Transmembrane</keyword>
<feature type="transmembrane region" description="Helical" evidence="5">
    <location>
        <begin position="722"/>
        <end position="747"/>
    </location>
</feature>
<dbReference type="GeneID" id="19621711"/>
<sequence length="770" mass="81249">MRVTWPVLATYFTAVWQLTWAVELPPTPSPHDHSLAPPPDPAIPCYAHPQFSDPGPSGPWNKQLLAPPQRLIEHKAQTQTAASCGLALLSPPVREFTRKNTSFSAQVAYFEKSPACRRPILLRQYEDCKGGMPPSPATCRRTSYTYHGSSPPNRYALVNASLLAPVSASTPNAFDYEIRVGSRLHRGQLSVAVYDKRPCTPLLREQRPVLEGACVPPTAARLGWKGVSPCLLADVNFAYYRPITPRPQSCVGSTDLVQAKDFPYVAYAPQSVLIGRAGYRFDRMLQKVPLENELPLPPLPPAPLLGFRAKRSPEASSRMLASETPRRRLLSLETSASETTAPTDTESTESVVSTAAPTDIESTESVVSTAAPTDIESTESVVSTAAPSDTESTESAAPTEPESTDPESTADSTTDATPSLTTLSEESELETQDPAATTPPATPTLSEETLSTPSESGVTSEPEVTSTAAAGEDSPTTAPDGETTASESSTPPAAAETTTLSSASAETETVPESSSTPAIPSPSATETPETTPTGTLEHTPNATSDISSDDTPSGPEPTTPTSDDTKTQPPESSAGPATSAAPEAPDSASSLAPETTPPPSDAQTSSSESLDPTQPPTTTDTEATTRPPIFTPRLELITPAPSPATSQPPEDALPDEDDGALDEDLEAEGAGDGELPEMTTTRSSTARPVIPPRQTSPPSPQPPAVDHTPLFPFLRASQTLDLVFVASVLAHTAAVVAIVLLALRLCAPPRPASRARYYEARYTRLPRHPA</sequence>
<dbReference type="SUPFAM" id="SSF48726">
    <property type="entry name" value="Immunoglobulin"/>
    <property type="match status" value="1"/>
</dbReference>
<keyword evidence="3 7" id="KW-0261">Viral envelope protein</keyword>
<feature type="compositionally biased region" description="Low complexity" evidence="4">
    <location>
        <begin position="482"/>
        <end position="540"/>
    </location>
</feature>
<reference evidence="8" key="1">
    <citation type="journal article" date="2014" name="J. Virol.">
        <title>Isolation and characterization of a novel alphaherpesvirus in fruit bats.</title>
        <authorList>
            <person name="Sasaki M."/>
            <person name="Setiyono A."/>
            <person name="Handharyani E."/>
            <person name="Kobayashi S."/>
            <person name="Rahmadani I."/>
            <person name="Taha S."/>
            <person name="Adiani S."/>
            <person name="Subangkit M."/>
            <person name="Nakamura I."/>
            <person name="Sawa H."/>
            <person name="Kimura T."/>
        </authorList>
    </citation>
    <scope>NUCLEOTIDE SEQUENCE [LARGE SCALE GENOMIC DNA]</scope>
</reference>
<evidence type="ECO:0000256" key="5">
    <source>
        <dbReference type="SAM" id="Phobius"/>
    </source>
</evidence>
<feature type="compositionally biased region" description="Polar residues" evidence="4">
    <location>
        <begin position="601"/>
        <end position="611"/>
    </location>
</feature>
<accession>A0A060Q1X4</accession>
<keyword evidence="8" id="KW-1185">Reference proteome</keyword>
<feature type="compositionally biased region" description="Low complexity" evidence="4">
    <location>
        <begin position="434"/>
        <end position="456"/>
    </location>
</feature>
<dbReference type="GO" id="GO:0019031">
    <property type="term" value="C:viral envelope"/>
    <property type="evidence" value="ECO:0007669"/>
    <property type="project" value="UniProtKB-KW"/>
</dbReference>
<dbReference type="GO" id="GO:0055036">
    <property type="term" value="C:virion membrane"/>
    <property type="evidence" value="ECO:0007669"/>
    <property type="project" value="UniProtKB-SubCell"/>
</dbReference>
<name>A0A060Q1X4_9ALPH</name>
<feature type="domain" description="Herpesvirus glycoprotein D/GG/GX" evidence="6">
    <location>
        <begin position="78"/>
        <end position="191"/>
    </location>
</feature>
<organism evidence="7 8">
    <name type="scientific">Pteropodid alphaherpesvirus 1</name>
    <dbReference type="NCBI Taxonomy" id="1343901"/>
    <lineage>
        <taxon>Viruses</taxon>
        <taxon>Duplodnaviria</taxon>
        <taxon>Heunggongvirae</taxon>
        <taxon>Peploviricota</taxon>
        <taxon>Herviviricetes</taxon>
        <taxon>Herpesvirales</taxon>
        <taxon>Orthoherpesviridae</taxon>
        <taxon>Alphaherpesvirinae</taxon>
        <taxon>Simplexvirus</taxon>
        <taxon>Simplexvirus pteropodidalpha1</taxon>
    </lineage>
</organism>
<evidence type="ECO:0000256" key="1">
    <source>
        <dbReference type="ARBA" id="ARBA00004563"/>
    </source>
</evidence>
<keyword evidence="5" id="KW-1133">Transmembrane helix</keyword>
<dbReference type="GO" id="GO:0016020">
    <property type="term" value="C:membrane"/>
    <property type="evidence" value="ECO:0007669"/>
    <property type="project" value="InterPro"/>
</dbReference>
<feature type="compositionally biased region" description="Acidic residues" evidence="4">
    <location>
        <begin position="652"/>
        <end position="675"/>
    </location>
</feature>
<evidence type="ECO:0000256" key="4">
    <source>
        <dbReference type="SAM" id="MobiDB-lite"/>
    </source>
</evidence>
<feature type="compositionally biased region" description="Low complexity" evidence="4">
    <location>
        <begin position="559"/>
        <end position="593"/>
    </location>
</feature>
<dbReference type="InterPro" id="IPR036179">
    <property type="entry name" value="Ig-like_dom_sf"/>
</dbReference>
<dbReference type="InterPro" id="IPR002896">
    <property type="entry name" value="Herpes_glycop_dom"/>
</dbReference>
<evidence type="ECO:0000259" key="6">
    <source>
        <dbReference type="Pfam" id="PF01537"/>
    </source>
</evidence>
<dbReference type="KEGG" id="vg:19621711"/>